<dbReference type="InterPro" id="IPR036986">
    <property type="entry name" value="S4_RNA-bd_sf"/>
</dbReference>
<dbReference type="EMBL" id="CP061336">
    <property type="protein sequence ID" value="QNU68484.1"/>
    <property type="molecule type" value="Genomic_DNA"/>
</dbReference>
<gene>
    <name evidence="8" type="ORF">EHE19_008830</name>
</gene>
<dbReference type="AlphaFoldDB" id="A0A4V6ER50"/>
<feature type="domain" description="RNA-binding S4" evidence="7">
    <location>
        <begin position="13"/>
        <end position="77"/>
    </location>
</feature>
<dbReference type="NCBIfam" id="TIGR00005">
    <property type="entry name" value="rluA_subfam"/>
    <property type="match status" value="1"/>
</dbReference>
<dbReference type="PROSITE" id="PS50889">
    <property type="entry name" value="S4"/>
    <property type="match status" value="1"/>
</dbReference>
<dbReference type="GO" id="GO:0000455">
    <property type="term" value="P:enzyme-directed rRNA pseudouridine synthesis"/>
    <property type="evidence" value="ECO:0007669"/>
    <property type="project" value="TreeGrafter"/>
</dbReference>
<comment type="catalytic activity">
    <reaction evidence="1 6">
        <text>a uridine in RNA = a pseudouridine in RNA</text>
        <dbReference type="Rhea" id="RHEA:48348"/>
        <dbReference type="Rhea" id="RHEA-COMP:12068"/>
        <dbReference type="Rhea" id="RHEA-COMP:12069"/>
        <dbReference type="ChEBI" id="CHEBI:65314"/>
        <dbReference type="ChEBI" id="CHEBI:65315"/>
    </reaction>
</comment>
<evidence type="ECO:0000256" key="3">
    <source>
        <dbReference type="ARBA" id="ARBA00022884"/>
    </source>
</evidence>
<dbReference type="EC" id="5.4.99.-" evidence="6"/>
<dbReference type="KEGG" id="rher:EHE19_008830"/>
<dbReference type="InterPro" id="IPR002942">
    <property type="entry name" value="S4_RNA-bd"/>
</dbReference>
<dbReference type="GO" id="GO:0120159">
    <property type="term" value="F:rRNA pseudouridine synthase activity"/>
    <property type="evidence" value="ECO:0007669"/>
    <property type="project" value="UniProtKB-ARBA"/>
</dbReference>
<dbReference type="SUPFAM" id="SSF55174">
    <property type="entry name" value="Alpha-L RNA-binding motif"/>
    <property type="match status" value="1"/>
</dbReference>
<comment type="similarity">
    <text evidence="2 6">Belongs to the pseudouridine synthase RluA family.</text>
</comment>
<evidence type="ECO:0000256" key="2">
    <source>
        <dbReference type="ARBA" id="ARBA00010876"/>
    </source>
</evidence>
<evidence type="ECO:0000256" key="1">
    <source>
        <dbReference type="ARBA" id="ARBA00000073"/>
    </source>
</evidence>
<evidence type="ECO:0000256" key="5">
    <source>
        <dbReference type="PROSITE-ProRule" id="PRU00182"/>
    </source>
</evidence>
<dbReference type="RefSeq" id="WP_137696286.1">
    <property type="nucleotide sequence ID" value="NZ_CP061336.1"/>
</dbReference>
<dbReference type="InterPro" id="IPR020103">
    <property type="entry name" value="PsdUridine_synth_cat_dom_sf"/>
</dbReference>
<dbReference type="PROSITE" id="PS01129">
    <property type="entry name" value="PSI_RLU"/>
    <property type="match status" value="1"/>
</dbReference>
<dbReference type="Gene3D" id="3.30.2350.10">
    <property type="entry name" value="Pseudouridine synthase"/>
    <property type="match status" value="1"/>
</dbReference>
<dbReference type="SMART" id="SM00363">
    <property type="entry name" value="S4"/>
    <property type="match status" value="1"/>
</dbReference>
<evidence type="ECO:0000313" key="8">
    <source>
        <dbReference type="EMBL" id="QNU68484.1"/>
    </source>
</evidence>
<sequence length="304" mass="34741">MKEIILECDIDDARIDTWLSSNMEDYSRTYIQRLCQDGNVAVNGEKVKQNFKLKAGDNIVVNVPEPEMLNILAEDIPLDIVYEDEHIIVINKPKGMVVHPAVGNYTGTLVNALMKHCGDSLSDINGVIRPGIVHRIDKDTSGLLVVAKSNKAHEKLSEDLKTHDIRREYIALAEGIIYENNGRIDAPIGRHPVDRKKMSVNLKNGREAITHFTVRERFSTATYLELKLETGRTHQIRVHLSYIDHPIIGDAVYGRKKQRFKTHGQVLHAFRLQFKHPITGEEMQFETDVPDYFQKLVEELRNLK</sequence>
<dbReference type="InterPro" id="IPR006224">
    <property type="entry name" value="PsdUridine_synth_RluA-like_CS"/>
</dbReference>
<protein>
    <recommendedName>
        <fullName evidence="6">Pseudouridine synthase</fullName>
        <ecNumber evidence="6">5.4.99.-</ecNumber>
    </recommendedName>
</protein>
<organism evidence="8 9">
    <name type="scientific">Ruminiclostridium herbifermentans</name>
    <dbReference type="NCBI Taxonomy" id="2488810"/>
    <lineage>
        <taxon>Bacteria</taxon>
        <taxon>Bacillati</taxon>
        <taxon>Bacillota</taxon>
        <taxon>Clostridia</taxon>
        <taxon>Eubacteriales</taxon>
        <taxon>Oscillospiraceae</taxon>
        <taxon>Ruminiclostridium</taxon>
    </lineage>
</organism>
<keyword evidence="3 5" id="KW-0694">RNA-binding</keyword>
<dbReference type="InterPro" id="IPR006145">
    <property type="entry name" value="PsdUridine_synth_RsuA/RluA"/>
</dbReference>
<evidence type="ECO:0000259" key="7">
    <source>
        <dbReference type="SMART" id="SM00363"/>
    </source>
</evidence>
<name>A0A4V6ER50_9FIRM</name>
<dbReference type="Gene3D" id="3.10.290.10">
    <property type="entry name" value="RNA-binding S4 domain"/>
    <property type="match status" value="1"/>
</dbReference>
<dbReference type="SUPFAM" id="SSF55120">
    <property type="entry name" value="Pseudouridine synthase"/>
    <property type="match status" value="1"/>
</dbReference>
<dbReference type="Pfam" id="PF01479">
    <property type="entry name" value="S4"/>
    <property type="match status" value="1"/>
</dbReference>
<keyword evidence="9" id="KW-1185">Reference proteome</keyword>
<accession>A0A4V6ER50</accession>
<dbReference type="InterPro" id="IPR050188">
    <property type="entry name" value="RluA_PseudoU_synthase"/>
</dbReference>
<evidence type="ECO:0000256" key="4">
    <source>
        <dbReference type="ARBA" id="ARBA00023235"/>
    </source>
</evidence>
<dbReference type="Pfam" id="PF00849">
    <property type="entry name" value="PseudoU_synth_2"/>
    <property type="match status" value="1"/>
</dbReference>
<proteinExistence type="inferred from homology"/>
<dbReference type="CDD" id="cd00165">
    <property type="entry name" value="S4"/>
    <property type="match status" value="1"/>
</dbReference>
<comment type="function">
    <text evidence="6">Responsible for synthesis of pseudouridine from uracil.</text>
</comment>
<reference evidence="8 9" key="1">
    <citation type="submission" date="2020-09" db="EMBL/GenBank/DDBJ databases">
        <title>Characterization and genome sequencing of Ruminiclostridium sp. nov. MA18.</title>
        <authorList>
            <person name="Rettenmaier R."/>
            <person name="Kowollik M.-L."/>
            <person name="Liebl W."/>
            <person name="Zverlov V."/>
        </authorList>
    </citation>
    <scope>NUCLEOTIDE SEQUENCE [LARGE SCALE GENOMIC DNA]</scope>
    <source>
        <strain evidence="8 9">MA18</strain>
    </source>
</reference>
<keyword evidence="4 6" id="KW-0413">Isomerase</keyword>
<dbReference type="PANTHER" id="PTHR21600:SF44">
    <property type="entry name" value="RIBOSOMAL LARGE SUBUNIT PSEUDOURIDINE SYNTHASE D"/>
    <property type="match status" value="1"/>
</dbReference>
<dbReference type="GO" id="GO:0003723">
    <property type="term" value="F:RNA binding"/>
    <property type="evidence" value="ECO:0007669"/>
    <property type="project" value="UniProtKB-KW"/>
</dbReference>
<evidence type="ECO:0000313" key="9">
    <source>
        <dbReference type="Proteomes" id="UP000306409"/>
    </source>
</evidence>
<dbReference type="Proteomes" id="UP000306409">
    <property type="component" value="Chromosome"/>
</dbReference>
<evidence type="ECO:0000256" key="6">
    <source>
        <dbReference type="RuleBase" id="RU362028"/>
    </source>
</evidence>
<dbReference type="CDD" id="cd02869">
    <property type="entry name" value="PseudoU_synth_RluA_like"/>
    <property type="match status" value="1"/>
</dbReference>
<dbReference type="OrthoDB" id="9807829at2"/>
<dbReference type="PANTHER" id="PTHR21600">
    <property type="entry name" value="MITOCHONDRIAL RNA PSEUDOURIDINE SYNTHASE"/>
    <property type="match status" value="1"/>
</dbReference>
<dbReference type="FunFam" id="3.30.2350.10:FF:000006">
    <property type="entry name" value="Pseudouridine synthase"/>
    <property type="match status" value="1"/>
</dbReference>
<dbReference type="InterPro" id="IPR006225">
    <property type="entry name" value="PsdUridine_synth_RluC/D"/>
</dbReference>